<dbReference type="Pfam" id="PF00501">
    <property type="entry name" value="AMP-binding"/>
    <property type="match status" value="1"/>
</dbReference>
<evidence type="ECO:0000259" key="3">
    <source>
        <dbReference type="Pfam" id="PF00501"/>
    </source>
</evidence>
<dbReference type="Gene3D" id="3.30.300.30">
    <property type="match status" value="1"/>
</dbReference>
<name>A0A6P4YXB3_BRABE</name>
<gene>
    <name evidence="6" type="primary">LOC109469350</name>
</gene>
<dbReference type="PROSITE" id="PS00455">
    <property type="entry name" value="AMP_BINDING"/>
    <property type="match status" value="1"/>
</dbReference>
<dbReference type="InterPro" id="IPR045851">
    <property type="entry name" value="AMP-bd_C_sf"/>
</dbReference>
<proteinExistence type="inferred from homology"/>
<feature type="domain" description="AMP-binding enzyme C-terminal" evidence="4">
    <location>
        <begin position="471"/>
        <end position="545"/>
    </location>
</feature>
<keyword evidence="2" id="KW-0443">Lipid metabolism</keyword>
<dbReference type="InterPro" id="IPR020845">
    <property type="entry name" value="AMP-binding_CS"/>
</dbReference>
<dbReference type="Proteomes" id="UP000515135">
    <property type="component" value="Unplaced"/>
</dbReference>
<dbReference type="GeneID" id="109469350"/>
<dbReference type="InterPro" id="IPR025110">
    <property type="entry name" value="AMP-bd_C"/>
</dbReference>
<evidence type="ECO:0000256" key="1">
    <source>
        <dbReference type="ARBA" id="ARBA00006432"/>
    </source>
</evidence>
<accession>A0A6P4YXB3</accession>
<sequence length="568" mass="63590">MSYLKTLCDEPLVDVTLGQLLDDTAARWPGKEAYVFRKQGVRMTFPQLKEKADRLAAGLMSIGVRRGDVVAWVMSTRPEWVVLCFAVSKIGAVAMPLSPEYFLWSNNKEITEQSLEKAKLKVLLIENQPTSEHFQGTIPFLHKMFPETMSSKSRNLAIDKVPSLSSIVLIGDRTHEHVFYNLEDIESISLDDTTRAHIEHAQSQTGCHDTVFLTFTSGSTGAPKCVEHSSHTLINISDLHAKAIGMENRNKVLHAIDLTEFPWAFLFSVTTGCTLVCPSDTPPTASEVLSALLEERCEATTFMYVKTLHDLVHDPELRKFDLTFLEQVTVGGNVVSKRLRLDAAEFFPNADILTLYGTTETLHLATTSPDMTDEQRQSTVGSLLPHMEMKLVDRRGQTVPLQHEGEVWVRGYSVFTCYRGDDEKTAEAKTADGWYKTGDIGILDENGLLKIVGRIKDVILKNAEIVYPAMVERVLLTHPKVSDVKVVGVPDPANVEEICACIILKNGHTLQQQEMREYSEANGLLEEFTPGYFLAMHSFPKTSTGRKIDRKKIRALAMEKLGLQEDYE</sequence>
<evidence type="ECO:0000313" key="6">
    <source>
        <dbReference type="RefSeq" id="XP_019623417.1"/>
    </source>
</evidence>
<dbReference type="Pfam" id="PF13193">
    <property type="entry name" value="AMP-binding_C"/>
    <property type="match status" value="1"/>
</dbReference>
<dbReference type="AlphaFoldDB" id="A0A6P4YXB3"/>
<dbReference type="InterPro" id="IPR042099">
    <property type="entry name" value="ANL_N_sf"/>
</dbReference>
<evidence type="ECO:0000259" key="4">
    <source>
        <dbReference type="Pfam" id="PF13193"/>
    </source>
</evidence>
<dbReference type="SUPFAM" id="SSF56801">
    <property type="entry name" value="Acetyl-CoA synthetase-like"/>
    <property type="match status" value="1"/>
</dbReference>
<dbReference type="PANTHER" id="PTHR42814">
    <property type="entry name" value="AMP-BINDING DOMAIN-CONTAINING PROTEIN"/>
    <property type="match status" value="1"/>
</dbReference>
<dbReference type="PANTHER" id="PTHR42814:SF3">
    <property type="entry name" value="BETA-N-ACETYLHEXOSAMINIDASE"/>
    <property type="match status" value="1"/>
</dbReference>
<evidence type="ECO:0000313" key="5">
    <source>
        <dbReference type="Proteomes" id="UP000515135"/>
    </source>
</evidence>
<keyword evidence="5" id="KW-1185">Reference proteome</keyword>
<reference evidence="6" key="1">
    <citation type="submission" date="2025-08" db="UniProtKB">
        <authorList>
            <consortium name="RefSeq"/>
        </authorList>
    </citation>
    <scope>IDENTIFICATION</scope>
    <source>
        <tissue evidence="6">Gonad</tissue>
    </source>
</reference>
<protein>
    <submittedName>
        <fullName evidence="6">Acyl-CoA synthetase family member 2, mitochondrial-like</fullName>
    </submittedName>
</protein>
<comment type="similarity">
    <text evidence="1">Belongs to the ATP-dependent AMP-binding enzyme family.</text>
</comment>
<organism evidence="5 6">
    <name type="scientific">Branchiostoma belcheri</name>
    <name type="common">Amphioxus</name>
    <dbReference type="NCBI Taxonomy" id="7741"/>
    <lineage>
        <taxon>Eukaryota</taxon>
        <taxon>Metazoa</taxon>
        <taxon>Chordata</taxon>
        <taxon>Cephalochordata</taxon>
        <taxon>Leptocardii</taxon>
        <taxon>Amphioxiformes</taxon>
        <taxon>Branchiostomatidae</taxon>
        <taxon>Branchiostoma</taxon>
    </lineage>
</organism>
<dbReference type="GO" id="GO:0006629">
    <property type="term" value="P:lipid metabolic process"/>
    <property type="evidence" value="ECO:0007669"/>
    <property type="project" value="UniProtKB-KW"/>
</dbReference>
<dbReference type="KEGG" id="bbel:109469350"/>
<dbReference type="InterPro" id="IPR000873">
    <property type="entry name" value="AMP-dep_synth/lig_dom"/>
</dbReference>
<dbReference type="OrthoDB" id="10253115at2759"/>
<dbReference type="Gene3D" id="3.40.50.12780">
    <property type="entry name" value="N-terminal domain of ligase-like"/>
    <property type="match status" value="1"/>
</dbReference>
<feature type="domain" description="AMP-dependent synthetase/ligase" evidence="3">
    <location>
        <begin position="22"/>
        <end position="418"/>
    </location>
</feature>
<dbReference type="RefSeq" id="XP_019623417.1">
    <property type="nucleotide sequence ID" value="XM_019767858.1"/>
</dbReference>
<evidence type="ECO:0000256" key="2">
    <source>
        <dbReference type="ARBA" id="ARBA00023098"/>
    </source>
</evidence>